<dbReference type="AlphaFoldDB" id="A0A6P7GQC8"/>
<proteinExistence type="predicted"/>
<protein>
    <submittedName>
        <fullName evidence="1">IAA-leucine resistant 2-like</fullName>
    </submittedName>
</protein>
<organism evidence="1">
    <name type="scientific">Diabrotica virgifera virgifera</name>
    <name type="common">western corn rootworm</name>
    <dbReference type="NCBI Taxonomy" id="50390"/>
    <lineage>
        <taxon>Eukaryota</taxon>
        <taxon>Metazoa</taxon>
        <taxon>Ecdysozoa</taxon>
        <taxon>Arthropoda</taxon>
        <taxon>Hexapoda</taxon>
        <taxon>Insecta</taxon>
        <taxon>Pterygota</taxon>
        <taxon>Neoptera</taxon>
        <taxon>Endopterygota</taxon>
        <taxon>Coleoptera</taxon>
        <taxon>Polyphaga</taxon>
        <taxon>Cucujiformia</taxon>
        <taxon>Chrysomeloidea</taxon>
        <taxon>Chrysomelidae</taxon>
        <taxon>Galerucinae</taxon>
        <taxon>Diabroticina</taxon>
        <taxon>Diabroticites</taxon>
        <taxon>Diabrotica</taxon>
    </lineage>
</organism>
<name>A0A6P7GQC8_DIAVI</name>
<accession>A0A6P7GQC8</accession>
<evidence type="ECO:0000313" key="1">
    <source>
        <dbReference type="RefSeq" id="XP_028152101.1"/>
    </source>
</evidence>
<dbReference type="InParanoid" id="A0A6P7GQC8"/>
<dbReference type="RefSeq" id="XP_028152101.1">
    <property type="nucleotide sequence ID" value="XM_028296300.1"/>
</dbReference>
<gene>
    <name evidence="1" type="primary">LOC114345483</name>
</gene>
<sequence>MEVKVEVNKEFDEYDQRYVATRLSTELDRIELKDESDKYSLETGNKNYSDEEHGIKIVKTLSSKEEESISRHSEEKAVNGNVKIQTIQGSCRCKPSDFKTHVEAFCFEGYFYQTRAIPVPAEEIQAKDHITDLDKSKIVPNHADFTPVTPSPVLLETKYEICAPLLRYPLTLNKLHNVSTFIPTSFNYFQVVHFMDKLMSTNIDFLRMGLPWHPLLSRLYFAELFFIQTLRAMRHARIGSSSTRQFIEQFLKDYPPESIPVPGPLIPILQSISTCRSENPMYGLISPSIRNDVGYACAADLLDINSKDFILPNIPIIAAFLNTIITAPGTAPDYSDPATFDDTQEHTLVGHRFEARNWQILERLVLLSPGLNHTMESTPDIDEEMRFRGQELGIPFIEHGTNVMGFGRYMLMDEDSSWFQNVIEVMSIYCGFFKESATLGACSPHGPICGLLRSRIHDLTSQNIVNNLDRAFPGEYPFQLMYEHRSYEENFPQTYSLMGQLSSINTSTNYPGLEYWGDFNNSRTGRSGPYWNQNPSVSRSAKEDYIQEVENLIRTHYFKEQP</sequence>
<reference evidence="1" key="1">
    <citation type="submission" date="2025-08" db="UniProtKB">
        <authorList>
            <consortium name="RefSeq"/>
        </authorList>
    </citation>
    <scope>IDENTIFICATION</scope>
    <source>
        <tissue evidence="1">Whole insect</tissue>
    </source>
</reference>